<organism evidence="1 2">
    <name type="scientific">Steinernema carpocapsae</name>
    <name type="common">Entomopathogenic nematode</name>
    <dbReference type="NCBI Taxonomy" id="34508"/>
    <lineage>
        <taxon>Eukaryota</taxon>
        <taxon>Metazoa</taxon>
        <taxon>Ecdysozoa</taxon>
        <taxon>Nematoda</taxon>
        <taxon>Chromadorea</taxon>
        <taxon>Rhabditida</taxon>
        <taxon>Tylenchina</taxon>
        <taxon>Panagrolaimomorpha</taxon>
        <taxon>Strongyloidoidea</taxon>
        <taxon>Steinernematidae</taxon>
        <taxon>Steinernema</taxon>
    </lineage>
</organism>
<gene>
    <name evidence="1" type="ORF">L596_008060</name>
</gene>
<keyword evidence="2" id="KW-1185">Reference proteome</keyword>
<dbReference type="AlphaFoldDB" id="A0A4U5PBK6"/>
<proteinExistence type="predicted"/>
<comment type="caution">
    <text evidence="1">The sequence shown here is derived from an EMBL/GenBank/DDBJ whole genome shotgun (WGS) entry which is preliminary data.</text>
</comment>
<evidence type="ECO:0000313" key="2">
    <source>
        <dbReference type="Proteomes" id="UP000298663"/>
    </source>
</evidence>
<dbReference type="EMBL" id="AZBU02000002">
    <property type="protein sequence ID" value="TKR93646.1"/>
    <property type="molecule type" value="Genomic_DNA"/>
</dbReference>
<dbReference type="Proteomes" id="UP000298663">
    <property type="component" value="Unassembled WGS sequence"/>
</dbReference>
<evidence type="ECO:0000313" key="1">
    <source>
        <dbReference type="EMBL" id="TKR93646.1"/>
    </source>
</evidence>
<accession>A0A4U5PBK6</accession>
<reference evidence="1 2" key="1">
    <citation type="journal article" date="2015" name="Genome Biol.">
        <title>Comparative genomics of Steinernema reveals deeply conserved gene regulatory networks.</title>
        <authorList>
            <person name="Dillman A.R."/>
            <person name="Macchietto M."/>
            <person name="Porter C.F."/>
            <person name="Rogers A."/>
            <person name="Williams B."/>
            <person name="Antoshechkin I."/>
            <person name="Lee M.M."/>
            <person name="Goodwin Z."/>
            <person name="Lu X."/>
            <person name="Lewis E.E."/>
            <person name="Goodrich-Blair H."/>
            <person name="Stock S.P."/>
            <person name="Adams B.J."/>
            <person name="Sternberg P.W."/>
            <person name="Mortazavi A."/>
        </authorList>
    </citation>
    <scope>NUCLEOTIDE SEQUENCE [LARGE SCALE GENOMIC DNA]</scope>
    <source>
        <strain evidence="1 2">ALL</strain>
    </source>
</reference>
<reference evidence="1 2" key="2">
    <citation type="journal article" date="2019" name="G3 (Bethesda)">
        <title>Hybrid Assembly of the Genome of the Entomopathogenic Nematode Steinernema carpocapsae Identifies the X-Chromosome.</title>
        <authorList>
            <person name="Serra L."/>
            <person name="Macchietto M."/>
            <person name="Macias-Munoz A."/>
            <person name="McGill C.J."/>
            <person name="Rodriguez I.M."/>
            <person name="Rodriguez B."/>
            <person name="Murad R."/>
            <person name="Mortazavi A."/>
        </authorList>
    </citation>
    <scope>NUCLEOTIDE SEQUENCE [LARGE SCALE GENOMIC DNA]</scope>
    <source>
        <strain evidence="1 2">ALL</strain>
    </source>
</reference>
<name>A0A4U5PBK6_STECR</name>
<protein>
    <submittedName>
        <fullName evidence="1">Uncharacterized protein</fullName>
    </submittedName>
</protein>
<sequence>MFSALGTLNTCKSGFSAPGCPFALYDSLDSKSQKILKRGTQKDPPPPLIRGDPNSRGCFYRQIDGVVSEGDMKELEGRRSRRRIQNFWQNAICRFEWIPQSIAAGDTLLFNPIKLKTASFPPPIAAMTFQFL</sequence>